<feature type="transmembrane region" description="Helical" evidence="8">
    <location>
        <begin position="20"/>
        <end position="43"/>
    </location>
</feature>
<evidence type="ECO:0000313" key="10">
    <source>
        <dbReference type="Proteomes" id="UP001347796"/>
    </source>
</evidence>
<comment type="caution">
    <text evidence="9">The sequence shown here is derived from an EMBL/GenBank/DDBJ whole genome shotgun (WGS) entry which is preliminary data.</text>
</comment>
<dbReference type="AlphaFoldDB" id="A0AAN8K187"/>
<dbReference type="Proteomes" id="UP001347796">
    <property type="component" value="Unassembled WGS sequence"/>
</dbReference>
<feature type="transmembrane region" description="Helical" evidence="8">
    <location>
        <begin position="110"/>
        <end position="132"/>
    </location>
</feature>
<keyword evidence="4 8" id="KW-0812">Transmembrane</keyword>
<evidence type="ECO:0000256" key="8">
    <source>
        <dbReference type="SAM" id="Phobius"/>
    </source>
</evidence>
<feature type="transmembrane region" description="Helical" evidence="8">
    <location>
        <begin position="144"/>
        <end position="161"/>
    </location>
</feature>
<keyword evidence="5 8" id="KW-1133">Transmembrane helix</keyword>
<dbReference type="InterPro" id="IPR004254">
    <property type="entry name" value="AdipoR/HlyIII-related"/>
</dbReference>
<keyword evidence="7" id="KW-0862">Zinc</keyword>
<dbReference type="InterPro" id="IPR005744">
    <property type="entry name" value="Hy-lIII"/>
</dbReference>
<feature type="binding site" evidence="7">
    <location>
        <position position="198"/>
    </location>
    <ligand>
        <name>Zn(2+)</name>
        <dbReference type="ChEBI" id="CHEBI:29105"/>
    </ligand>
</feature>
<name>A0AAN8K187_PATCE</name>
<protein>
    <submittedName>
        <fullName evidence="9">Uncharacterized protein</fullName>
    </submittedName>
</protein>
<feature type="binding site" evidence="7">
    <location>
        <position position="194"/>
    </location>
    <ligand>
        <name>Zn(2+)</name>
        <dbReference type="ChEBI" id="CHEBI:29105"/>
    </ligand>
</feature>
<keyword evidence="7" id="KW-0479">Metal-binding</keyword>
<evidence type="ECO:0000313" key="9">
    <source>
        <dbReference type="EMBL" id="KAK6187120.1"/>
    </source>
</evidence>
<keyword evidence="6 8" id="KW-0472">Membrane</keyword>
<evidence type="ECO:0000256" key="1">
    <source>
        <dbReference type="ARBA" id="ARBA00004651"/>
    </source>
</evidence>
<dbReference type="PANTHER" id="PTHR20855:SF3">
    <property type="entry name" value="LD03007P"/>
    <property type="match status" value="1"/>
</dbReference>
<evidence type="ECO:0000256" key="7">
    <source>
        <dbReference type="PIRSR" id="PIRSR604254-1"/>
    </source>
</evidence>
<dbReference type="GO" id="GO:0005886">
    <property type="term" value="C:plasma membrane"/>
    <property type="evidence" value="ECO:0007669"/>
    <property type="project" value="UniProtKB-SubCell"/>
</dbReference>
<evidence type="ECO:0000256" key="4">
    <source>
        <dbReference type="ARBA" id="ARBA00022692"/>
    </source>
</evidence>
<dbReference type="NCBIfam" id="TIGR01065">
    <property type="entry name" value="hlyIII"/>
    <property type="match status" value="1"/>
</dbReference>
<dbReference type="GO" id="GO:0140911">
    <property type="term" value="F:pore-forming activity"/>
    <property type="evidence" value="ECO:0007669"/>
    <property type="project" value="InterPro"/>
</dbReference>
<feature type="transmembrane region" description="Helical" evidence="8">
    <location>
        <begin position="84"/>
        <end position="104"/>
    </location>
</feature>
<dbReference type="Pfam" id="PF03006">
    <property type="entry name" value="HlyIII"/>
    <property type="match status" value="1"/>
</dbReference>
<organism evidence="9 10">
    <name type="scientific">Patella caerulea</name>
    <name type="common">Rayed Mediterranean limpet</name>
    <dbReference type="NCBI Taxonomy" id="87958"/>
    <lineage>
        <taxon>Eukaryota</taxon>
        <taxon>Metazoa</taxon>
        <taxon>Spiralia</taxon>
        <taxon>Lophotrochozoa</taxon>
        <taxon>Mollusca</taxon>
        <taxon>Gastropoda</taxon>
        <taxon>Patellogastropoda</taxon>
        <taxon>Patelloidea</taxon>
        <taxon>Patellidae</taxon>
        <taxon>Patella</taxon>
    </lineage>
</organism>
<feature type="transmembrane region" description="Helical" evidence="8">
    <location>
        <begin position="49"/>
        <end position="72"/>
    </location>
</feature>
<reference evidence="9 10" key="1">
    <citation type="submission" date="2024-01" db="EMBL/GenBank/DDBJ databases">
        <title>The genome of the rayed Mediterranean limpet Patella caerulea (Linnaeus, 1758).</title>
        <authorList>
            <person name="Anh-Thu Weber A."/>
            <person name="Halstead-Nussloch G."/>
        </authorList>
    </citation>
    <scope>NUCLEOTIDE SEQUENCE [LARGE SCALE GENOMIC DNA]</scope>
    <source>
        <strain evidence="9">AATW-2023a</strain>
        <tissue evidence="9">Whole specimen</tissue>
    </source>
</reference>
<feature type="binding site" evidence="7">
    <location>
        <position position="70"/>
    </location>
    <ligand>
        <name>Zn(2+)</name>
        <dbReference type="ChEBI" id="CHEBI:29105"/>
    </ligand>
</feature>
<proteinExistence type="inferred from homology"/>
<keyword evidence="10" id="KW-1185">Reference proteome</keyword>
<dbReference type="PANTHER" id="PTHR20855">
    <property type="entry name" value="ADIPOR/PROGESTIN RECEPTOR-RELATED"/>
    <property type="match status" value="1"/>
</dbReference>
<feature type="transmembrane region" description="Helical" evidence="8">
    <location>
        <begin position="196"/>
        <end position="217"/>
    </location>
</feature>
<evidence type="ECO:0000256" key="2">
    <source>
        <dbReference type="ARBA" id="ARBA00007018"/>
    </source>
</evidence>
<dbReference type="EMBL" id="JAZGQO010000004">
    <property type="protein sequence ID" value="KAK6187120.1"/>
    <property type="molecule type" value="Genomic_DNA"/>
</dbReference>
<evidence type="ECO:0000256" key="3">
    <source>
        <dbReference type="ARBA" id="ARBA00022475"/>
    </source>
</evidence>
<keyword evidence="3" id="KW-1003">Cell membrane</keyword>
<evidence type="ECO:0000256" key="6">
    <source>
        <dbReference type="ARBA" id="ARBA00023136"/>
    </source>
</evidence>
<sequence length="232" mass="25609">MNKRAGPGQAYVPTDVEHVANVVTHGVWILPSLICGIWMLYLASTSAQYIAALIYGAALWSLFTVSTTFHTISYTGKCSSLKNFFHIGDRAVIYLFIAASYTPWLCLKDLGNWGVSVLWLVWILAILGIIYQYTFHEKYKMLELLFYLVIGVCPASVALAMKEGSGLTELSLGGATYIVGVVFFKADGTIPFAHAIWHCFVLVGSMVHYYAVCTHLLGTRSLDSTRAFATEL</sequence>
<gene>
    <name evidence="9" type="ORF">SNE40_005213</name>
</gene>
<accession>A0AAN8K187</accession>
<evidence type="ECO:0000256" key="5">
    <source>
        <dbReference type="ARBA" id="ARBA00022989"/>
    </source>
</evidence>
<comment type="similarity">
    <text evidence="2">Belongs to the ADIPOR family.</text>
</comment>
<dbReference type="GO" id="GO:0046872">
    <property type="term" value="F:metal ion binding"/>
    <property type="evidence" value="ECO:0007669"/>
    <property type="project" value="UniProtKB-KW"/>
</dbReference>
<comment type="subcellular location">
    <subcellularLocation>
        <location evidence="1">Cell membrane</location>
        <topology evidence="1">Multi-pass membrane protein</topology>
    </subcellularLocation>
</comment>